<dbReference type="RefSeq" id="WP_030320929.1">
    <property type="nucleotide sequence ID" value="NZ_JBIBDZ010000002.1"/>
</dbReference>
<sequence>MSAFDALVRPALVRIAAPDCGYDPHGDRYWGTGFFIAPGWVLTCAHVVAEGGSAVWRSEPAVGITWEDGKTSRETTGTVVLALPRPDRPDDPPDRWAFPDIALVRVPGAQKASCVRLGERPPIPPTSVGLHGWSRETGELGIRHVHGTLIGTDGKALITDWVMPVEGCSGGPVVDHQQGAVVGLNKGRGRDGGAVVPVTALRRLHDLPGGEAMGEALRAHDRYHLARYRSLDDRPDWTRTQGRLTGSTGVGPGLRTQLHGHFAELPAPTAPGEIMDLIDQVKAWIRDDELPDALEDDPRTWSEGAGLLRGLRAPRRDGVRDLELDAVLLYAAHVARHVRGRYGERVDTAALTHWIVDESGDADRHLRREIDRLVSPGRPAPLSVREPRARADVLLEIDPPVYDPGRYPWRVKLLLDGHTVSPLHFDERGVTRAQLRETLREPLADALRRGDSGRHLAAVEAVLPLELFDEPLDTWRLEPPQGGPEDAWAPSLGQRRFVVIRDRRRYDREPAPEWRERWEAAEGGPLRAAPLRAEVPGTGPDAHTARVRRETWAETYDRLREAEGGTVPVYCGRVGSGDGLMAMHAALAAGHPLALWRPGAHDHADCAEFHDRADRLISAAPTAWDVRGPVRSLRTRATDRAAGPEASAEYAWAESIALLLDPPDRPPHGGRLEPPPLLGEGEQ</sequence>
<dbReference type="InterPro" id="IPR009003">
    <property type="entry name" value="Peptidase_S1_PA"/>
</dbReference>
<keyword evidence="4" id="KW-1185">Reference proteome</keyword>
<comment type="caution">
    <text evidence="3">The sequence shown here is derived from an EMBL/GenBank/DDBJ whole genome shotgun (WGS) entry which is preliminary data.</text>
</comment>
<dbReference type="InterPro" id="IPR045450">
    <property type="entry name" value="VMAP_C"/>
</dbReference>
<reference evidence="3 4" key="1">
    <citation type="submission" date="2024-10" db="EMBL/GenBank/DDBJ databases">
        <title>The Natural Products Discovery Center: Release of the First 8490 Sequenced Strains for Exploring Actinobacteria Biosynthetic Diversity.</title>
        <authorList>
            <person name="Kalkreuter E."/>
            <person name="Kautsar S.A."/>
            <person name="Yang D."/>
            <person name="Bader C.D."/>
            <person name="Teijaro C.N."/>
            <person name="Fluegel L."/>
            <person name="Davis C.M."/>
            <person name="Simpson J.R."/>
            <person name="Lauterbach L."/>
            <person name="Steele A.D."/>
            <person name="Gui C."/>
            <person name="Meng S."/>
            <person name="Li G."/>
            <person name="Viehrig K."/>
            <person name="Ye F."/>
            <person name="Su P."/>
            <person name="Kiefer A.F."/>
            <person name="Nichols A."/>
            <person name="Cepeda A.J."/>
            <person name="Yan W."/>
            <person name="Fan B."/>
            <person name="Jiang Y."/>
            <person name="Adhikari A."/>
            <person name="Zheng C.-J."/>
            <person name="Schuster L."/>
            <person name="Cowan T.M."/>
            <person name="Smanski M.J."/>
            <person name="Chevrette M.G."/>
            <person name="De Carvalho L.P.S."/>
            <person name="Shen B."/>
        </authorList>
    </citation>
    <scope>NUCLEOTIDE SEQUENCE [LARGE SCALE GENOMIC DNA]</scope>
    <source>
        <strain evidence="3 4">NPDC012605</strain>
    </source>
</reference>
<dbReference type="Pfam" id="PF13365">
    <property type="entry name" value="Trypsin_2"/>
    <property type="match status" value="1"/>
</dbReference>
<evidence type="ECO:0000313" key="3">
    <source>
        <dbReference type="EMBL" id="MFF5918563.1"/>
    </source>
</evidence>
<accession>A0ABW6XM52</accession>
<evidence type="ECO:0000313" key="4">
    <source>
        <dbReference type="Proteomes" id="UP001602370"/>
    </source>
</evidence>
<evidence type="ECO:0000259" key="2">
    <source>
        <dbReference type="Pfam" id="PF20028"/>
    </source>
</evidence>
<protein>
    <submittedName>
        <fullName evidence="3">Trypsin-like peptidase domain-containing protein</fullName>
    </submittedName>
</protein>
<feature type="domain" description="vWA-MoxR associated protein C-terminal" evidence="2">
    <location>
        <begin position="405"/>
        <end position="663"/>
    </location>
</feature>
<dbReference type="Proteomes" id="UP001602370">
    <property type="component" value="Unassembled WGS sequence"/>
</dbReference>
<organism evidence="3 4">
    <name type="scientific">Streptomyces flavochromogenes</name>
    <dbReference type="NCBI Taxonomy" id="68199"/>
    <lineage>
        <taxon>Bacteria</taxon>
        <taxon>Bacillati</taxon>
        <taxon>Actinomycetota</taxon>
        <taxon>Actinomycetes</taxon>
        <taxon>Kitasatosporales</taxon>
        <taxon>Streptomycetaceae</taxon>
        <taxon>Streptomyces</taxon>
    </lineage>
</organism>
<dbReference type="EMBL" id="JBIBDZ010000002">
    <property type="protein sequence ID" value="MFF5918563.1"/>
    <property type="molecule type" value="Genomic_DNA"/>
</dbReference>
<feature type="region of interest" description="Disordered" evidence="1">
    <location>
        <begin position="661"/>
        <end position="683"/>
    </location>
</feature>
<dbReference type="SUPFAM" id="SSF50494">
    <property type="entry name" value="Trypsin-like serine proteases"/>
    <property type="match status" value="1"/>
</dbReference>
<gene>
    <name evidence="3" type="ORF">ACFY8C_09470</name>
</gene>
<name>A0ABW6XM52_9ACTN</name>
<proteinExistence type="predicted"/>
<dbReference type="Gene3D" id="2.40.10.120">
    <property type="match status" value="1"/>
</dbReference>
<evidence type="ECO:0000256" key="1">
    <source>
        <dbReference type="SAM" id="MobiDB-lite"/>
    </source>
</evidence>
<feature type="compositionally biased region" description="Basic and acidic residues" evidence="1">
    <location>
        <begin position="662"/>
        <end position="671"/>
    </location>
</feature>
<dbReference type="Pfam" id="PF20028">
    <property type="entry name" value="VMAP-C"/>
    <property type="match status" value="1"/>
</dbReference>